<dbReference type="STRING" id="28087.Lsai_2986"/>
<evidence type="ECO:0000313" key="2">
    <source>
        <dbReference type="EMBL" id="KTD54164.1"/>
    </source>
</evidence>
<dbReference type="RefSeq" id="WP_027270618.1">
    <property type="nucleotide sequence ID" value="NZ_CAAAJE010000009.1"/>
</dbReference>
<comment type="caution">
    <text evidence="2">The sequence shown here is derived from an EMBL/GenBank/DDBJ whole genome shotgun (WGS) entry which is preliminary data.</text>
</comment>
<evidence type="ECO:0000313" key="3">
    <source>
        <dbReference type="Proteomes" id="UP000054621"/>
    </source>
</evidence>
<feature type="transmembrane region" description="Helical" evidence="1">
    <location>
        <begin position="161"/>
        <end position="186"/>
    </location>
</feature>
<keyword evidence="1" id="KW-0472">Membrane</keyword>
<feature type="transmembrane region" description="Helical" evidence="1">
    <location>
        <begin position="6"/>
        <end position="25"/>
    </location>
</feature>
<dbReference type="Proteomes" id="UP000054621">
    <property type="component" value="Unassembled WGS sequence"/>
</dbReference>
<reference evidence="2 3" key="1">
    <citation type="submission" date="2015-11" db="EMBL/GenBank/DDBJ databases">
        <title>Genomic analysis of 38 Legionella species identifies large and diverse effector repertoires.</title>
        <authorList>
            <person name="Burstein D."/>
            <person name="Amaro F."/>
            <person name="Zusman T."/>
            <person name="Lifshitz Z."/>
            <person name="Cohen O."/>
            <person name="Gilbert J.A."/>
            <person name="Pupko T."/>
            <person name="Shuman H.A."/>
            <person name="Segal G."/>
        </authorList>
    </citation>
    <scope>NUCLEOTIDE SEQUENCE [LARGE SCALE GENOMIC DNA]</scope>
    <source>
        <strain evidence="2 3">Mt.St.Helens-4</strain>
    </source>
</reference>
<accession>A0A0W0YBZ8</accession>
<dbReference type="OrthoDB" id="9806665at2"/>
<dbReference type="EMBL" id="LNYV01000037">
    <property type="protein sequence ID" value="KTD54164.1"/>
    <property type="molecule type" value="Genomic_DNA"/>
</dbReference>
<gene>
    <name evidence="2" type="primary">yggT</name>
    <name evidence="2" type="ORF">Lsai_2986</name>
</gene>
<name>A0A0W0YBZ8_9GAMM</name>
<dbReference type="Pfam" id="PF02325">
    <property type="entry name" value="CCB3_YggT"/>
    <property type="match status" value="2"/>
</dbReference>
<organism evidence="2 3">
    <name type="scientific">Legionella sainthelensi</name>
    <dbReference type="NCBI Taxonomy" id="28087"/>
    <lineage>
        <taxon>Bacteria</taxon>
        <taxon>Pseudomonadati</taxon>
        <taxon>Pseudomonadota</taxon>
        <taxon>Gammaproteobacteria</taxon>
        <taxon>Legionellales</taxon>
        <taxon>Legionellaceae</taxon>
        <taxon>Legionella</taxon>
    </lineage>
</organism>
<keyword evidence="1" id="KW-0812">Transmembrane</keyword>
<sequence>MSGFSAVALFLVSLVFSLLIFSLWLRISLRYLRVSVLHPVSQLIYKISDPIVNPIQQITQQKHQPGQKYDIPALITLVVVELLKVICISLLALHGIMPFLYLLIYIIADLIIQPCDILFFAILVRAIMSFVNPGWQGPIADFLRILTEPLLKLGRKFISNIAGFDFSPFIIMIVLKIITLFISASLPWRLL</sequence>
<keyword evidence="1" id="KW-1133">Transmembrane helix</keyword>
<dbReference type="GO" id="GO:0016020">
    <property type="term" value="C:membrane"/>
    <property type="evidence" value="ECO:0007669"/>
    <property type="project" value="InterPro"/>
</dbReference>
<proteinExistence type="predicted"/>
<protein>
    <submittedName>
        <fullName evidence="2">YggT family protein</fullName>
    </submittedName>
</protein>
<dbReference type="InterPro" id="IPR003425">
    <property type="entry name" value="CCB3/YggT"/>
</dbReference>
<evidence type="ECO:0000256" key="1">
    <source>
        <dbReference type="SAM" id="Phobius"/>
    </source>
</evidence>
<feature type="transmembrane region" description="Helical" evidence="1">
    <location>
        <begin position="99"/>
        <end position="124"/>
    </location>
</feature>
<dbReference type="AlphaFoldDB" id="A0A0W0YBZ8"/>
<dbReference type="PATRIC" id="fig|28087.4.peg.3208"/>
<feature type="transmembrane region" description="Helical" evidence="1">
    <location>
        <begin position="71"/>
        <end position="93"/>
    </location>
</feature>
<dbReference type="eggNOG" id="COG0762">
    <property type="taxonomic scope" value="Bacteria"/>
</dbReference>